<accession>A0ABU0KSS0</accession>
<gene>
    <name evidence="1" type="ORF">QOZ95_000629</name>
</gene>
<evidence type="ECO:0000313" key="2">
    <source>
        <dbReference type="Proteomes" id="UP001242811"/>
    </source>
</evidence>
<comment type="caution">
    <text evidence="1">The sequence shown here is derived from an EMBL/GenBank/DDBJ whole genome shotgun (WGS) entry which is preliminary data.</text>
</comment>
<proteinExistence type="predicted"/>
<sequence>MAFTTGIITNTGTVTSATNLAINIDNDNLSFSSNVVYHIYVWNSMASKTLIYASSLNINANTSQLLNFNIAGNFAYEVQFLVTGTVPTDTVINVFGTDSSGNVIHYQKVLQQELTQIAQLNP</sequence>
<evidence type="ECO:0000313" key="1">
    <source>
        <dbReference type="EMBL" id="MDQ0492482.1"/>
    </source>
</evidence>
<protein>
    <submittedName>
        <fullName evidence="1">Uncharacterized protein</fullName>
    </submittedName>
</protein>
<dbReference type="RefSeq" id="WP_152379864.1">
    <property type="nucleotide sequence ID" value="NZ_CP045298.1"/>
</dbReference>
<reference evidence="1 2" key="1">
    <citation type="submission" date="2023-07" db="EMBL/GenBank/DDBJ databases">
        <title>Genomic Encyclopedia of Type Strains, Phase IV (KMG-IV): sequencing the most valuable type-strain genomes for metagenomic binning, comparative biology and taxonomic classification.</title>
        <authorList>
            <person name="Goeker M."/>
        </authorList>
    </citation>
    <scope>NUCLEOTIDE SEQUENCE [LARGE SCALE GENOMIC DNA]</scope>
    <source>
        <strain evidence="1 2">DSM 14914</strain>
    </source>
</reference>
<dbReference type="EMBL" id="JAUSWA010000002">
    <property type="protein sequence ID" value="MDQ0492482.1"/>
    <property type="molecule type" value="Genomic_DNA"/>
</dbReference>
<keyword evidence="2" id="KW-1185">Reference proteome</keyword>
<dbReference type="Proteomes" id="UP001242811">
    <property type="component" value="Unassembled WGS sequence"/>
</dbReference>
<name>A0ABU0KSS0_9BACL</name>
<organism evidence="1 2">
    <name type="scientific">Paenibacillus brasilensis</name>
    <dbReference type="NCBI Taxonomy" id="128574"/>
    <lineage>
        <taxon>Bacteria</taxon>
        <taxon>Bacillati</taxon>
        <taxon>Bacillota</taxon>
        <taxon>Bacilli</taxon>
        <taxon>Bacillales</taxon>
        <taxon>Paenibacillaceae</taxon>
        <taxon>Paenibacillus</taxon>
    </lineage>
</organism>